<dbReference type="InterPro" id="IPR008334">
    <property type="entry name" value="5'-Nucleotdase_C"/>
</dbReference>
<evidence type="ECO:0000256" key="4">
    <source>
        <dbReference type="ARBA" id="ARBA00022442"/>
    </source>
</evidence>
<dbReference type="InterPro" id="IPR036907">
    <property type="entry name" value="5'-Nucleotdase_C_sf"/>
</dbReference>
<dbReference type="InterPro" id="IPR006179">
    <property type="entry name" value="5_nucleotidase/apyrase"/>
</dbReference>
<evidence type="ECO:0000256" key="12">
    <source>
        <dbReference type="ARBA" id="ARBA00023240"/>
    </source>
</evidence>
<protein>
    <recommendedName>
        <fullName evidence="3">apyrase</fullName>
        <ecNumber evidence="3">3.6.1.5</ecNumber>
    </recommendedName>
</protein>
<evidence type="ECO:0000313" key="16">
    <source>
        <dbReference type="EMBL" id="CAG9807750.1"/>
    </source>
</evidence>
<dbReference type="InterPro" id="IPR029052">
    <property type="entry name" value="Metallo-depent_PP-like"/>
</dbReference>
<evidence type="ECO:0000256" key="11">
    <source>
        <dbReference type="ARBA" id="ARBA00023180"/>
    </source>
</evidence>
<dbReference type="GO" id="GO:0000166">
    <property type="term" value="F:nucleotide binding"/>
    <property type="evidence" value="ECO:0007669"/>
    <property type="project" value="UniProtKB-KW"/>
</dbReference>
<evidence type="ECO:0000256" key="8">
    <source>
        <dbReference type="ARBA" id="ARBA00022729"/>
    </source>
</evidence>
<dbReference type="Pfam" id="PF00149">
    <property type="entry name" value="Metallophos"/>
    <property type="match status" value="1"/>
</dbReference>
<keyword evidence="5" id="KW-0964">Secreted</keyword>
<keyword evidence="10 13" id="KW-0378">Hydrolase</keyword>
<dbReference type="GO" id="GO:0046872">
    <property type="term" value="F:metal ion binding"/>
    <property type="evidence" value="ECO:0007669"/>
    <property type="project" value="UniProtKB-KW"/>
</dbReference>
<evidence type="ECO:0000256" key="9">
    <source>
        <dbReference type="ARBA" id="ARBA00022741"/>
    </source>
</evidence>
<dbReference type="EC" id="3.6.1.5" evidence="3"/>
<evidence type="ECO:0000256" key="6">
    <source>
        <dbReference type="ARBA" id="ARBA00022656"/>
    </source>
</evidence>
<name>A0A9N9S0R8_9DIPT</name>
<dbReference type="GO" id="GO:0006196">
    <property type="term" value="P:AMP catabolic process"/>
    <property type="evidence" value="ECO:0007669"/>
    <property type="project" value="TreeGrafter"/>
</dbReference>
<dbReference type="InterPro" id="IPR004843">
    <property type="entry name" value="Calcineurin-like_PHP"/>
</dbReference>
<dbReference type="GO" id="GO:0004050">
    <property type="term" value="F:apyrase activity"/>
    <property type="evidence" value="ECO:0007669"/>
    <property type="project" value="UniProtKB-EC"/>
</dbReference>
<dbReference type="FunFam" id="3.60.21.10:FF:000020">
    <property type="entry name" value="NT5E isoform 4"/>
    <property type="match status" value="1"/>
</dbReference>
<feature type="domain" description="Calcineurin-like phosphoesterase" evidence="14">
    <location>
        <begin position="24"/>
        <end position="233"/>
    </location>
</feature>
<evidence type="ECO:0000256" key="3">
    <source>
        <dbReference type="ARBA" id="ARBA00012148"/>
    </source>
</evidence>
<evidence type="ECO:0000256" key="10">
    <source>
        <dbReference type="ARBA" id="ARBA00022801"/>
    </source>
</evidence>
<feature type="chain" id="PRO_5040547085" description="apyrase" evidence="13">
    <location>
        <begin position="17"/>
        <end position="529"/>
    </location>
</feature>
<dbReference type="PANTHER" id="PTHR11575:SF32">
    <property type="entry name" value="APYRASE-LIKE PROTEIN"/>
    <property type="match status" value="1"/>
</dbReference>
<keyword evidence="12" id="KW-1199">Hemostasis impairing toxin</keyword>
<dbReference type="GO" id="GO:0008253">
    <property type="term" value="F:5'-nucleotidase activity"/>
    <property type="evidence" value="ECO:0007669"/>
    <property type="project" value="TreeGrafter"/>
</dbReference>
<dbReference type="PANTHER" id="PTHR11575">
    <property type="entry name" value="5'-NUCLEOTIDASE-RELATED"/>
    <property type="match status" value="1"/>
</dbReference>
<evidence type="ECO:0000256" key="1">
    <source>
        <dbReference type="ARBA" id="ARBA00004613"/>
    </source>
</evidence>
<dbReference type="Gene3D" id="3.60.21.10">
    <property type="match status" value="1"/>
</dbReference>
<dbReference type="GO" id="GO:0005886">
    <property type="term" value="C:plasma membrane"/>
    <property type="evidence" value="ECO:0007669"/>
    <property type="project" value="TreeGrafter"/>
</dbReference>
<dbReference type="Pfam" id="PF02872">
    <property type="entry name" value="5_nucleotid_C"/>
    <property type="match status" value="1"/>
</dbReference>
<evidence type="ECO:0000259" key="15">
    <source>
        <dbReference type="Pfam" id="PF02872"/>
    </source>
</evidence>
<keyword evidence="6" id="KW-0800">Toxin</keyword>
<dbReference type="AlphaFoldDB" id="A0A9N9S0R8"/>
<dbReference type="SUPFAM" id="SSF55816">
    <property type="entry name" value="5'-nucleotidase (syn. UDP-sugar hydrolase), C-terminal domain"/>
    <property type="match status" value="1"/>
</dbReference>
<keyword evidence="7" id="KW-0479">Metal-binding</keyword>
<keyword evidence="4" id="KW-1201">Platelet aggregation inhibiting toxin</keyword>
<feature type="domain" description="5'-Nucleotidase C-terminal" evidence="15">
    <location>
        <begin position="336"/>
        <end position="490"/>
    </location>
</feature>
<evidence type="ECO:0000256" key="5">
    <source>
        <dbReference type="ARBA" id="ARBA00022525"/>
    </source>
</evidence>
<gene>
    <name evidence="16" type="ORF">CHIRRI_LOCUS10596</name>
</gene>
<comment type="subcellular location">
    <subcellularLocation>
        <location evidence="1">Secreted</location>
    </subcellularLocation>
</comment>
<sequence length="529" mass="59517">MRSILVVIFFFIKCKASEDLFPITIIHLNDMHARFEETNTLANTCKNHDECIGGYARVVTKVKELRLNSPNSIYMNVADNFQGTYWYNLFRWNATQHFLNLEPADVMTLGNHEFDHGIEGLVPFLEKITIPVVSCNIDTTEEPEFASYFNNSIILERDGRKIGIVGVTTTFPSNWGRAKILPEVENVRKEVDKLTEAGIKIIIVLSHCGFETDKEIAKHGGPIDLIVGGHSHTFLYSGTPVGPDAPIGKYPTIQEQENGREVLIVQASAYNKYLGNIQVFFDEEGEIKKYEGAPIFLSHDIPEDPFILEELKPWKAIVDPIQRRHIGYIKHEYDNFCYERECGMGNLVTDSMTYAFLNNRSDGEWTGASIALQGPGGMRAGLSPGNVIMADLFTTTPFENKILSVELPGSAIIETLEFSVSNADKLHVMQVSGIKVVFDLSKNPFERIVELKVLCQKCDVPRYEDIESQKYYRVALGDYLANGGDDFSMIPKYARNHIEGPLDIDALTTYVEKNTPINLPGLLGRIQFI</sequence>
<reference evidence="16" key="1">
    <citation type="submission" date="2022-01" db="EMBL/GenBank/DDBJ databases">
        <authorList>
            <person name="King R."/>
        </authorList>
    </citation>
    <scope>NUCLEOTIDE SEQUENCE</scope>
</reference>
<evidence type="ECO:0000313" key="17">
    <source>
        <dbReference type="Proteomes" id="UP001153620"/>
    </source>
</evidence>
<dbReference type="CDD" id="cd07409">
    <property type="entry name" value="MPP_CD73_N"/>
    <property type="match status" value="1"/>
</dbReference>
<evidence type="ECO:0000256" key="13">
    <source>
        <dbReference type="RuleBase" id="RU362119"/>
    </source>
</evidence>
<accession>A0A9N9S0R8</accession>
<dbReference type="FunFam" id="3.90.780.10:FF:000004">
    <property type="entry name" value="UDP-sugar hydrolase, putative"/>
    <property type="match status" value="1"/>
</dbReference>
<evidence type="ECO:0000259" key="14">
    <source>
        <dbReference type="Pfam" id="PF00149"/>
    </source>
</evidence>
<comment type="similarity">
    <text evidence="2 13">Belongs to the 5'-nucleotidase family.</text>
</comment>
<proteinExistence type="inferred from homology"/>
<dbReference type="GO" id="GO:0005615">
    <property type="term" value="C:extracellular space"/>
    <property type="evidence" value="ECO:0007669"/>
    <property type="project" value="UniProtKB-ARBA"/>
</dbReference>
<keyword evidence="8 13" id="KW-0732">Signal</keyword>
<dbReference type="GO" id="GO:0090729">
    <property type="term" value="F:toxin activity"/>
    <property type="evidence" value="ECO:0007669"/>
    <property type="project" value="UniProtKB-KW"/>
</dbReference>
<dbReference type="SUPFAM" id="SSF56300">
    <property type="entry name" value="Metallo-dependent phosphatases"/>
    <property type="match status" value="1"/>
</dbReference>
<evidence type="ECO:0000256" key="7">
    <source>
        <dbReference type="ARBA" id="ARBA00022723"/>
    </source>
</evidence>
<dbReference type="EMBL" id="OU895879">
    <property type="protein sequence ID" value="CAG9807750.1"/>
    <property type="molecule type" value="Genomic_DNA"/>
</dbReference>
<feature type="signal peptide" evidence="13">
    <location>
        <begin position="1"/>
        <end position="16"/>
    </location>
</feature>
<dbReference type="Gene3D" id="3.90.780.10">
    <property type="entry name" value="5'-Nucleotidase, C-terminal domain"/>
    <property type="match status" value="1"/>
</dbReference>
<evidence type="ECO:0000256" key="2">
    <source>
        <dbReference type="ARBA" id="ARBA00006654"/>
    </source>
</evidence>
<dbReference type="Proteomes" id="UP001153620">
    <property type="component" value="Chromosome 3"/>
</dbReference>
<keyword evidence="11" id="KW-0325">Glycoprotein</keyword>
<reference evidence="16" key="2">
    <citation type="submission" date="2022-10" db="EMBL/GenBank/DDBJ databases">
        <authorList>
            <consortium name="ENA_rothamsted_submissions"/>
            <consortium name="culmorum"/>
            <person name="King R."/>
        </authorList>
    </citation>
    <scope>NUCLEOTIDE SEQUENCE</scope>
</reference>
<keyword evidence="9 13" id="KW-0547">Nucleotide-binding</keyword>
<dbReference type="OrthoDB" id="7722975at2759"/>
<organism evidence="16 17">
    <name type="scientific">Chironomus riparius</name>
    <dbReference type="NCBI Taxonomy" id="315576"/>
    <lineage>
        <taxon>Eukaryota</taxon>
        <taxon>Metazoa</taxon>
        <taxon>Ecdysozoa</taxon>
        <taxon>Arthropoda</taxon>
        <taxon>Hexapoda</taxon>
        <taxon>Insecta</taxon>
        <taxon>Pterygota</taxon>
        <taxon>Neoptera</taxon>
        <taxon>Endopterygota</taxon>
        <taxon>Diptera</taxon>
        <taxon>Nematocera</taxon>
        <taxon>Chironomoidea</taxon>
        <taxon>Chironomidae</taxon>
        <taxon>Chironominae</taxon>
        <taxon>Chironomus</taxon>
    </lineage>
</organism>
<dbReference type="PRINTS" id="PR01607">
    <property type="entry name" value="APYRASEFAMLY"/>
</dbReference>
<keyword evidence="17" id="KW-1185">Reference proteome</keyword>